<evidence type="ECO:0000313" key="1">
    <source>
        <dbReference type="EMBL" id="AVX45085.1"/>
    </source>
</evidence>
<proteinExistence type="predicted"/>
<keyword evidence="1" id="KW-0614">Plasmid</keyword>
<gene>
    <name evidence="1" type="ORF">CCS77_2079</name>
</gene>
<protein>
    <submittedName>
        <fullName evidence="1">Uncharacterized protein</fullName>
    </submittedName>
</protein>
<dbReference type="Proteomes" id="UP000241854">
    <property type="component" value="Plasmid pICON"/>
</dbReference>
<name>A0A2R4P339_9BACT</name>
<dbReference type="EMBL" id="CP021643">
    <property type="protein sequence ID" value="AVX45085.1"/>
    <property type="molecule type" value="Genomic_DNA"/>
</dbReference>
<dbReference type="AlphaFoldDB" id="A0A2R4P339"/>
<organism evidence="1 2">
    <name type="scientific">Campylobacter concisus</name>
    <dbReference type="NCBI Taxonomy" id="199"/>
    <lineage>
        <taxon>Bacteria</taxon>
        <taxon>Pseudomonadati</taxon>
        <taxon>Campylobacterota</taxon>
        <taxon>Epsilonproteobacteria</taxon>
        <taxon>Campylobacterales</taxon>
        <taxon>Campylobacteraceae</taxon>
        <taxon>Campylobacter</taxon>
    </lineage>
</organism>
<geneLocation type="plasmid" evidence="2">
    <name>picon</name>
</geneLocation>
<sequence>MILATSALHAEQIAEKQITTEYVLPAGEFKKVKNFEDLKKYKGSKSVVYNQTVTSDDVIRGKNIVLVGNNIGIDPEKTHNEILELLLENSKKIKNIDSNKINFLINTLKIQEIQESAK</sequence>
<reference evidence="1 2" key="1">
    <citation type="journal article" date="2018" name="Emerg. Microbes Infect.">
        <title>Genomic analysis of oral Campylobacter concisus strains identified a potential bacterial molecular marker associated with active Crohn's disease.</title>
        <authorList>
            <person name="Liu F."/>
            <person name="Ma R."/>
            <person name="Tay C.Y.A."/>
            <person name="Octavia S."/>
            <person name="Lan R."/>
            <person name="Chung H.K.L."/>
            <person name="Riordan S.M."/>
            <person name="Grimm M.C."/>
            <person name="Leong R.W."/>
            <person name="Tanaka M.M."/>
            <person name="Connor S."/>
            <person name="Zhang L."/>
        </authorList>
    </citation>
    <scope>NUCLEOTIDE SEQUENCE [LARGE SCALE GENOMIC DNA]</scope>
    <source>
        <strain evidence="1 2">P2CDO4</strain>
        <plasmid evidence="1">pICON</plasmid>
    </source>
</reference>
<evidence type="ECO:0000313" key="2">
    <source>
        <dbReference type="Proteomes" id="UP000241854"/>
    </source>
</evidence>
<accession>A0A2R4P339</accession>